<comment type="similarity">
    <text evidence="2">Belongs to the terpene cyclase/mutase family.</text>
</comment>
<keyword evidence="4" id="KW-0472">Membrane</keyword>
<feature type="domain" description="14-3-3" evidence="5">
    <location>
        <begin position="11"/>
        <end position="185"/>
    </location>
</feature>
<evidence type="ECO:0000256" key="2">
    <source>
        <dbReference type="ARBA" id="ARBA00009755"/>
    </source>
</evidence>
<name>A0A2N9F5K8_FAGSY</name>
<comment type="similarity">
    <text evidence="1">Belongs to the 14-3-3 family.</text>
</comment>
<dbReference type="PANTHER" id="PTHR11764">
    <property type="entry name" value="TERPENE CYCLASE/MUTASE FAMILY MEMBER"/>
    <property type="match status" value="1"/>
</dbReference>
<evidence type="ECO:0000256" key="3">
    <source>
        <dbReference type="ARBA" id="ARBA00022737"/>
    </source>
</evidence>
<evidence type="ECO:0000259" key="5">
    <source>
        <dbReference type="SMART" id="SM00101"/>
    </source>
</evidence>
<dbReference type="Gene3D" id="1.50.10.20">
    <property type="match status" value="1"/>
</dbReference>
<dbReference type="InterPro" id="IPR002365">
    <property type="entry name" value="Terpene_synthase_CS"/>
</dbReference>
<dbReference type="Pfam" id="PF13243">
    <property type="entry name" value="SQHop_cyclase_C"/>
    <property type="match status" value="1"/>
</dbReference>
<dbReference type="PROSITE" id="PS01074">
    <property type="entry name" value="TERPENE_SYNTHASES"/>
    <property type="match status" value="1"/>
</dbReference>
<keyword evidence="4" id="KW-0812">Transmembrane</keyword>
<accession>A0A2N9F5K8</accession>
<dbReference type="InterPro" id="IPR008930">
    <property type="entry name" value="Terpenoid_cyclase/PrenylTrfase"/>
</dbReference>
<dbReference type="GO" id="GO:0005811">
    <property type="term" value="C:lipid droplet"/>
    <property type="evidence" value="ECO:0007669"/>
    <property type="project" value="InterPro"/>
</dbReference>
<dbReference type="PANTHER" id="PTHR11764:SF48">
    <property type="entry name" value="TERPENE CYCLASE_MUTASE FAMILY MEMBER"/>
    <property type="match status" value="1"/>
</dbReference>
<dbReference type="FunFam" id="1.50.10.20:FF:000011">
    <property type="entry name" value="Terpene cyclase/mutase family member"/>
    <property type="match status" value="1"/>
</dbReference>
<evidence type="ECO:0000256" key="1">
    <source>
        <dbReference type="ARBA" id="ARBA00006141"/>
    </source>
</evidence>
<feature type="transmembrane region" description="Helical" evidence="4">
    <location>
        <begin position="331"/>
        <end position="353"/>
    </location>
</feature>
<proteinExistence type="inferred from homology"/>
<keyword evidence="3" id="KW-0677">Repeat</keyword>
<dbReference type="EMBL" id="OIVN01000560">
    <property type="protein sequence ID" value="SPC82181.1"/>
    <property type="molecule type" value="Genomic_DNA"/>
</dbReference>
<dbReference type="SUPFAM" id="SSF48445">
    <property type="entry name" value="14-3-3 protein"/>
    <property type="match status" value="1"/>
</dbReference>
<dbReference type="InterPro" id="IPR023410">
    <property type="entry name" value="14-3-3_domain"/>
</dbReference>
<evidence type="ECO:0000313" key="6">
    <source>
        <dbReference type="EMBL" id="SPC82181.1"/>
    </source>
</evidence>
<dbReference type="GO" id="GO:0042300">
    <property type="term" value="F:beta-amyrin synthase activity"/>
    <property type="evidence" value="ECO:0007669"/>
    <property type="project" value="TreeGrafter"/>
</dbReference>
<protein>
    <recommendedName>
        <fullName evidence="5">14-3-3 domain-containing protein</fullName>
    </recommendedName>
</protein>
<dbReference type="InterPro" id="IPR032696">
    <property type="entry name" value="SQ_cyclase_C"/>
</dbReference>
<dbReference type="Pfam" id="PF00244">
    <property type="entry name" value="14-3-3"/>
    <property type="match status" value="1"/>
</dbReference>
<dbReference type="InterPro" id="IPR018333">
    <property type="entry name" value="Squalene_cyclase"/>
</dbReference>
<dbReference type="SMART" id="SM00101">
    <property type="entry name" value="14_3_3"/>
    <property type="match status" value="1"/>
</dbReference>
<dbReference type="InterPro" id="IPR036815">
    <property type="entry name" value="14-3-3_dom_sf"/>
</dbReference>
<dbReference type="AlphaFoldDB" id="A0A2N9F5K8"/>
<dbReference type="Gene3D" id="1.20.190.20">
    <property type="entry name" value="14-3-3 domain"/>
    <property type="match status" value="1"/>
</dbReference>
<dbReference type="GO" id="GO:0016104">
    <property type="term" value="P:triterpenoid biosynthetic process"/>
    <property type="evidence" value="ECO:0007669"/>
    <property type="project" value="InterPro"/>
</dbReference>
<keyword evidence="4" id="KW-1133">Transmembrane helix</keyword>
<sequence>MVVASSLTACEENVYMAKPAEWYEEMVEFMEKVSALVDNEELSVEESNLLSVAYKNVIGARRASCRIISSIYDRENNRWERNCRVNRGWWGHRRWAPLFMLACWIEDPHGDYFKKHLARIYDILWVAEDGLKMQTFGSQAWDASFAIQALDAANLTDEIGPTLMKAHDFIKKSQVKDNPSGDFRSMFRHISKGAWTFSDQDHGWQVSDCTAEGLKCCLLLSMLPSEIVGKKMEPERLYDSVNVILSLQSKNGGITGWEPAGAASWLELLNPIEFLEDTVIEHEYVECTSSTIQALLLFKKLYPEHRKKEIEIFITNAVLFLEHTQMPDGSWYGSWGICFIYATWFALVGLTAAGKTYYNCKAVCKGVEFLLKTQNNDGGWGESYLSSPNKEYTPLEGNRSNLVHTAMALMGLIHAQQTERDPTPLHRAAKLLINSQMENGDFPQQELVGVFMKNCMLHYALFRNTFPLWALAEYRNGVLLPAVSI</sequence>
<evidence type="ECO:0000256" key="4">
    <source>
        <dbReference type="SAM" id="Phobius"/>
    </source>
</evidence>
<gene>
    <name evidence="6" type="ORF">FSB_LOCUS10063</name>
</gene>
<dbReference type="NCBIfam" id="TIGR01787">
    <property type="entry name" value="squalene_cyclas"/>
    <property type="match status" value="1"/>
</dbReference>
<reference evidence="6" key="1">
    <citation type="submission" date="2018-02" db="EMBL/GenBank/DDBJ databases">
        <authorList>
            <person name="Cohen D.B."/>
            <person name="Kent A.D."/>
        </authorList>
    </citation>
    <scope>NUCLEOTIDE SEQUENCE</scope>
</reference>
<dbReference type="SUPFAM" id="SSF48239">
    <property type="entry name" value="Terpenoid cyclases/Protein prenyltransferases"/>
    <property type="match status" value="1"/>
</dbReference>
<organism evidence="6">
    <name type="scientific">Fagus sylvatica</name>
    <name type="common">Beechnut</name>
    <dbReference type="NCBI Taxonomy" id="28930"/>
    <lineage>
        <taxon>Eukaryota</taxon>
        <taxon>Viridiplantae</taxon>
        <taxon>Streptophyta</taxon>
        <taxon>Embryophyta</taxon>
        <taxon>Tracheophyta</taxon>
        <taxon>Spermatophyta</taxon>
        <taxon>Magnoliopsida</taxon>
        <taxon>eudicotyledons</taxon>
        <taxon>Gunneridae</taxon>
        <taxon>Pentapetalae</taxon>
        <taxon>rosids</taxon>
        <taxon>fabids</taxon>
        <taxon>Fagales</taxon>
        <taxon>Fagaceae</taxon>
        <taxon>Fagus</taxon>
    </lineage>
</organism>